<evidence type="ECO:0000256" key="1">
    <source>
        <dbReference type="ARBA" id="ARBA00007074"/>
    </source>
</evidence>
<organism evidence="6">
    <name type="scientific">hydrothermal vent metagenome</name>
    <dbReference type="NCBI Taxonomy" id="652676"/>
    <lineage>
        <taxon>unclassified sequences</taxon>
        <taxon>metagenomes</taxon>
        <taxon>ecological metagenomes</taxon>
    </lineage>
</organism>
<keyword evidence="4" id="KW-0788">Thiol protease</keyword>
<proteinExistence type="inferred from homology"/>
<dbReference type="AlphaFoldDB" id="A0A1W1BER7"/>
<comment type="similarity">
    <text evidence="1">Belongs to the peptidase C40 family.</text>
</comment>
<dbReference type="Pfam" id="PF00877">
    <property type="entry name" value="NLPC_P60"/>
    <property type="match status" value="1"/>
</dbReference>
<sequence length="207" mass="24361">MKKYFWMTLMITLSMLFIGCAKRYSYPNYDIIKPKKICKPHRKNIQKLLNKYLNKPYIWAEEGPHAFDCSGLTYNIYGSMGINIPRVARDQAKIGKKVEFEDLTYGDLIFFGPKNKKSKRINHVGIYLGNGWFAEASSQKRRVKYTNFADEPKYFEKIKICRRYLSKSEKEIYMTCHGKIKPMRTTTINHTTPWKPGNKIPKRAVPR</sequence>
<protein>
    <submittedName>
        <fullName evidence="6">Cell wall-associated hydrolases</fullName>
    </submittedName>
</protein>
<dbReference type="PROSITE" id="PS51935">
    <property type="entry name" value="NLPC_P60"/>
    <property type="match status" value="1"/>
</dbReference>
<keyword evidence="3 6" id="KW-0378">Hydrolase</keyword>
<accession>A0A1W1BER7</accession>
<dbReference type="InterPro" id="IPR000064">
    <property type="entry name" value="NLP_P60_dom"/>
</dbReference>
<gene>
    <name evidence="6" type="ORF">MNB_SV-6-1331</name>
</gene>
<dbReference type="GO" id="GO:0006508">
    <property type="term" value="P:proteolysis"/>
    <property type="evidence" value="ECO:0007669"/>
    <property type="project" value="UniProtKB-KW"/>
</dbReference>
<dbReference type="InterPro" id="IPR051202">
    <property type="entry name" value="Peptidase_C40"/>
</dbReference>
<feature type="domain" description="NlpC/P60" evidence="5">
    <location>
        <begin position="39"/>
        <end position="165"/>
    </location>
</feature>
<dbReference type="PANTHER" id="PTHR47053:SF1">
    <property type="entry name" value="MUREIN DD-ENDOPEPTIDASE MEPH-RELATED"/>
    <property type="match status" value="1"/>
</dbReference>
<evidence type="ECO:0000256" key="2">
    <source>
        <dbReference type="ARBA" id="ARBA00022670"/>
    </source>
</evidence>
<evidence type="ECO:0000259" key="5">
    <source>
        <dbReference type="PROSITE" id="PS51935"/>
    </source>
</evidence>
<reference evidence="6" key="1">
    <citation type="submission" date="2016-10" db="EMBL/GenBank/DDBJ databases">
        <authorList>
            <person name="de Groot N.N."/>
        </authorList>
    </citation>
    <scope>NUCLEOTIDE SEQUENCE</scope>
</reference>
<name>A0A1W1BER7_9ZZZZ</name>
<evidence type="ECO:0000256" key="3">
    <source>
        <dbReference type="ARBA" id="ARBA00022801"/>
    </source>
</evidence>
<dbReference type="EMBL" id="FPHC01000024">
    <property type="protein sequence ID" value="SFV51977.1"/>
    <property type="molecule type" value="Genomic_DNA"/>
</dbReference>
<dbReference type="PROSITE" id="PS51257">
    <property type="entry name" value="PROKAR_LIPOPROTEIN"/>
    <property type="match status" value="1"/>
</dbReference>
<dbReference type="SUPFAM" id="SSF54001">
    <property type="entry name" value="Cysteine proteinases"/>
    <property type="match status" value="1"/>
</dbReference>
<keyword evidence="2" id="KW-0645">Protease</keyword>
<dbReference type="InterPro" id="IPR038765">
    <property type="entry name" value="Papain-like_cys_pep_sf"/>
</dbReference>
<dbReference type="Gene3D" id="3.90.1720.10">
    <property type="entry name" value="endopeptidase domain like (from Nostoc punctiforme)"/>
    <property type="match status" value="1"/>
</dbReference>
<dbReference type="GO" id="GO:0008234">
    <property type="term" value="F:cysteine-type peptidase activity"/>
    <property type="evidence" value="ECO:0007669"/>
    <property type="project" value="UniProtKB-KW"/>
</dbReference>
<evidence type="ECO:0000256" key="4">
    <source>
        <dbReference type="ARBA" id="ARBA00022807"/>
    </source>
</evidence>
<dbReference type="PANTHER" id="PTHR47053">
    <property type="entry name" value="MUREIN DD-ENDOPEPTIDASE MEPH-RELATED"/>
    <property type="match status" value="1"/>
</dbReference>
<evidence type="ECO:0000313" key="6">
    <source>
        <dbReference type="EMBL" id="SFV51977.1"/>
    </source>
</evidence>